<protein>
    <submittedName>
        <fullName evidence="2">Uncharacterized protein</fullName>
    </submittedName>
</protein>
<sequence length="96" mass="10242">MNEKVLLPSKSPTRGRSEAPALKVAAPSSPCRRQVQPSALEKQCRRCRVSRAAIPLVGSVAALPLVRRDTTVVLAPAAVSEANTISSPQVHRQPHS</sequence>
<comment type="caution">
    <text evidence="2">The sequence shown here is derived from an EMBL/GenBank/DDBJ whole genome shotgun (WGS) entry which is preliminary data.</text>
</comment>
<organism evidence="2 3">
    <name type="scientific">Salvia divinorum</name>
    <name type="common">Maria pastora</name>
    <name type="synonym">Diviner's sage</name>
    <dbReference type="NCBI Taxonomy" id="28513"/>
    <lineage>
        <taxon>Eukaryota</taxon>
        <taxon>Viridiplantae</taxon>
        <taxon>Streptophyta</taxon>
        <taxon>Embryophyta</taxon>
        <taxon>Tracheophyta</taxon>
        <taxon>Spermatophyta</taxon>
        <taxon>Magnoliopsida</taxon>
        <taxon>eudicotyledons</taxon>
        <taxon>Gunneridae</taxon>
        <taxon>Pentapetalae</taxon>
        <taxon>asterids</taxon>
        <taxon>lamiids</taxon>
        <taxon>Lamiales</taxon>
        <taxon>Lamiaceae</taxon>
        <taxon>Nepetoideae</taxon>
        <taxon>Mentheae</taxon>
        <taxon>Salviinae</taxon>
        <taxon>Salvia</taxon>
        <taxon>Salvia subgen. Calosphace</taxon>
    </lineage>
</organism>
<evidence type="ECO:0000313" key="3">
    <source>
        <dbReference type="Proteomes" id="UP001567538"/>
    </source>
</evidence>
<dbReference type="Proteomes" id="UP001567538">
    <property type="component" value="Unassembled WGS sequence"/>
</dbReference>
<feature type="region of interest" description="Disordered" evidence="1">
    <location>
        <begin position="1"/>
        <end position="34"/>
    </location>
</feature>
<evidence type="ECO:0000313" key="2">
    <source>
        <dbReference type="EMBL" id="KAL1544522.1"/>
    </source>
</evidence>
<name>A0ABD1GK79_SALDI</name>
<keyword evidence="3" id="KW-1185">Reference proteome</keyword>
<proteinExistence type="predicted"/>
<gene>
    <name evidence="2" type="ORF">AAHA92_21363</name>
</gene>
<dbReference type="AlphaFoldDB" id="A0ABD1GK79"/>
<evidence type="ECO:0000256" key="1">
    <source>
        <dbReference type="SAM" id="MobiDB-lite"/>
    </source>
</evidence>
<accession>A0ABD1GK79</accession>
<dbReference type="EMBL" id="JBEAFC010000008">
    <property type="protein sequence ID" value="KAL1544522.1"/>
    <property type="molecule type" value="Genomic_DNA"/>
</dbReference>
<reference evidence="2 3" key="1">
    <citation type="submission" date="2024-06" db="EMBL/GenBank/DDBJ databases">
        <title>A chromosome level genome sequence of Diviner's sage (Salvia divinorum).</title>
        <authorList>
            <person name="Ford S.A."/>
            <person name="Ro D.-K."/>
            <person name="Ness R.W."/>
            <person name="Phillips M.A."/>
        </authorList>
    </citation>
    <scope>NUCLEOTIDE SEQUENCE [LARGE SCALE GENOMIC DNA]</scope>
    <source>
        <strain evidence="2">SAF-2024a</strain>
        <tissue evidence="2">Leaf</tissue>
    </source>
</reference>